<keyword evidence="1" id="KW-0472">Membrane</keyword>
<dbReference type="Proteomes" id="UP000317344">
    <property type="component" value="Plasmid unnamed"/>
</dbReference>
<organism evidence="2 3">
    <name type="scientific">Tomitella fengzijianii</name>
    <dbReference type="NCBI Taxonomy" id="2597660"/>
    <lineage>
        <taxon>Bacteria</taxon>
        <taxon>Bacillati</taxon>
        <taxon>Actinomycetota</taxon>
        <taxon>Actinomycetes</taxon>
        <taxon>Mycobacteriales</taxon>
        <taxon>Tomitella</taxon>
    </lineage>
</organism>
<reference evidence="2 3" key="2">
    <citation type="submission" date="2019-07" db="EMBL/GenBank/DDBJ databases">
        <authorList>
            <person name="Huang Y."/>
        </authorList>
    </citation>
    <scope>NUCLEOTIDE SEQUENCE [LARGE SCALE GENOMIC DNA]</scope>
    <source>
        <strain evidence="2 3">HY188</strain>
        <plasmid evidence="2 3">unnamed</plasmid>
    </source>
</reference>
<reference evidence="2 3" key="1">
    <citation type="submission" date="2019-07" db="EMBL/GenBank/DDBJ databases">
        <title>Tomitella cavernea sp. nov., an actinomycete isolated from soil.</title>
        <authorList>
            <person name="Cheng J."/>
        </authorList>
    </citation>
    <scope>NUCLEOTIDE SEQUENCE [LARGE SCALE GENOMIC DNA]</scope>
    <source>
        <strain evidence="2 3">HY188</strain>
        <plasmid evidence="2 3">unnamed</plasmid>
    </source>
</reference>
<geneLocation type="plasmid" evidence="2">
    <name>unnamed</name>
</geneLocation>
<dbReference type="RefSeq" id="WP_143910897.1">
    <property type="nucleotide sequence ID" value="NZ_CP041766.1"/>
</dbReference>
<evidence type="ECO:0000256" key="1">
    <source>
        <dbReference type="SAM" id="Phobius"/>
    </source>
</evidence>
<evidence type="ECO:0000313" key="2">
    <source>
        <dbReference type="EMBL" id="QDQ99494.1"/>
    </source>
</evidence>
<sequence length="70" mass="7369">MMSNIATLLVAAAVSLVVAGVFEKRNRKQRRRGEQVREHDHKLPRLATIVAALCFGAAALGVASTVAGVA</sequence>
<protein>
    <submittedName>
        <fullName evidence="2">Uncharacterized protein</fullName>
    </submittedName>
</protein>
<keyword evidence="2" id="KW-0614">Plasmid</keyword>
<name>A0A516X8U6_9ACTN</name>
<keyword evidence="1" id="KW-1133">Transmembrane helix</keyword>
<feature type="transmembrane region" description="Helical" evidence="1">
    <location>
        <begin position="43"/>
        <end position="67"/>
    </location>
</feature>
<accession>A0A516X8U6</accession>
<dbReference type="EMBL" id="CP041766">
    <property type="protein sequence ID" value="QDQ99494.1"/>
    <property type="molecule type" value="Genomic_DNA"/>
</dbReference>
<dbReference type="AlphaFoldDB" id="A0A516X8U6"/>
<proteinExistence type="predicted"/>
<keyword evidence="1" id="KW-0812">Transmembrane</keyword>
<gene>
    <name evidence="2" type="ORF">FO059_18005</name>
</gene>
<feature type="transmembrane region" description="Helical" evidence="1">
    <location>
        <begin position="6"/>
        <end position="22"/>
    </location>
</feature>
<keyword evidence="3" id="KW-1185">Reference proteome</keyword>
<dbReference type="KEGG" id="toy:FO059_18005"/>
<evidence type="ECO:0000313" key="3">
    <source>
        <dbReference type="Proteomes" id="UP000317344"/>
    </source>
</evidence>